<dbReference type="NCBIfam" id="TIGR01409">
    <property type="entry name" value="TAT_signal_seq"/>
    <property type="match status" value="1"/>
</dbReference>
<organism evidence="1 2">
    <name type="scientific">Candidatus Shapirobacteria bacterium CG06_land_8_20_14_3_00_40_12</name>
    <dbReference type="NCBI Taxonomy" id="1974881"/>
    <lineage>
        <taxon>Bacteria</taxon>
        <taxon>Candidatus Shapironibacteriota</taxon>
    </lineage>
</organism>
<gene>
    <name evidence="1" type="ORF">COS78_03590</name>
</gene>
<dbReference type="InterPro" id="IPR019546">
    <property type="entry name" value="TAT_signal_bac_arc"/>
</dbReference>
<dbReference type="AlphaFoldDB" id="A0A2M7ARP8"/>
<sequence>MGDGPTKIKLSRRDFLKLAGLGGAGTVLAFSEQKYGWLRGKHSEGIGSGETKEQLVGDLHEWGKLVDNLWKFDQERNGTEAQGYIKLDEWDQHAGMLVTKVFELGDLLQQAEGGGLNNVMIELQRKYKEYASYLQYTLFAAKYLQGMSIEDAYTTTNSLGEQNATQLHVGFDGLDHVMPDEFKRLSLHTEWSYPWGALARGESSGIHPIMQQIVSVDGAQLWQGPDLYGNTLLPESANNVEMDPWTLGQRPEKAKIIDFDPEVADLLSQKMKKVGIERGLKSLTWIEHGTASEGQGGSDGNLSLSFGELSLDLETYYHYQNAIDQRAFHESWHVLVGRAEMLKGIDYLRFRDIALRIAKRYDPLISLEKIFAPQGEYPDIPAGATSVEISQQLWENKNEMILTDYPVEIMLGLSYGKTLKPEFDELCLAVHSMGGGDLYTDLYHGESHVDQLIDGLEARKGELTGVAKLIAETLISNRGSVEQLKRTVLLSTMTHPAFIPEVVLPLTMVHLAMYQPERLREAMAENVNPEIATAYLESWTKRMQQFVCGKVYEDLVADVFGAMLADNGDRETNWGDTYQDFLLMLAILKKNKLAYLPTADSDVI</sequence>
<accession>A0A2M7ARP8</accession>
<dbReference type="PROSITE" id="PS51318">
    <property type="entry name" value="TAT"/>
    <property type="match status" value="1"/>
</dbReference>
<protein>
    <recommendedName>
        <fullName evidence="3">Twin-arginine translocation signal domain-containing protein</fullName>
    </recommendedName>
</protein>
<name>A0A2M7ARP8_9BACT</name>
<comment type="caution">
    <text evidence="1">The sequence shown here is derived from an EMBL/GenBank/DDBJ whole genome shotgun (WGS) entry which is preliminary data.</text>
</comment>
<evidence type="ECO:0008006" key="3">
    <source>
        <dbReference type="Google" id="ProtNLM"/>
    </source>
</evidence>
<evidence type="ECO:0000313" key="2">
    <source>
        <dbReference type="Proteomes" id="UP000231407"/>
    </source>
</evidence>
<proteinExistence type="predicted"/>
<evidence type="ECO:0000313" key="1">
    <source>
        <dbReference type="EMBL" id="PIU73223.1"/>
    </source>
</evidence>
<dbReference type="EMBL" id="PEWA01000049">
    <property type="protein sequence ID" value="PIU73223.1"/>
    <property type="molecule type" value="Genomic_DNA"/>
</dbReference>
<dbReference type="Proteomes" id="UP000231407">
    <property type="component" value="Unassembled WGS sequence"/>
</dbReference>
<dbReference type="InterPro" id="IPR006311">
    <property type="entry name" value="TAT_signal"/>
</dbReference>
<reference evidence="2" key="1">
    <citation type="submission" date="2017-09" db="EMBL/GenBank/DDBJ databases">
        <title>Depth-based differentiation of microbial function through sediment-hosted aquifers and enrichment of novel symbionts in the deep terrestrial subsurface.</title>
        <authorList>
            <person name="Probst A.J."/>
            <person name="Ladd B."/>
            <person name="Jarett J.K."/>
            <person name="Geller-Mcgrath D.E."/>
            <person name="Sieber C.M.K."/>
            <person name="Emerson J.B."/>
            <person name="Anantharaman K."/>
            <person name="Thomas B.C."/>
            <person name="Malmstrom R."/>
            <person name="Stieglmeier M."/>
            <person name="Klingl A."/>
            <person name="Woyke T."/>
            <person name="Ryan C.M."/>
            <person name="Banfield J.F."/>
        </authorList>
    </citation>
    <scope>NUCLEOTIDE SEQUENCE [LARGE SCALE GENOMIC DNA]</scope>
</reference>